<dbReference type="InterPro" id="IPR012337">
    <property type="entry name" value="RNaseH-like_sf"/>
</dbReference>
<dbReference type="Pfam" id="PF05699">
    <property type="entry name" value="Dimer_Tnp_hAT"/>
    <property type="match status" value="1"/>
</dbReference>
<dbReference type="PANTHER" id="PTHR23272">
    <property type="entry name" value="BED FINGER-RELATED"/>
    <property type="match status" value="1"/>
</dbReference>
<dbReference type="AlphaFoldDB" id="A0A5K1JYU5"/>
<gene>
    <name evidence="3" type="primary">I1S0N5</name>
</gene>
<organism evidence="3">
    <name type="scientific">Ganoderma boninense</name>
    <dbReference type="NCBI Taxonomy" id="34458"/>
    <lineage>
        <taxon>Eukaryota</taxon>
        <taxon>Fungi</taxon>
        <taxon>Dikarya</taxon>
        <taxon>Basidiomycota</taxon>
        <taxon>Agaricomycotina</taxon>
        <taxon>Agaricomycetes</taxon>
        <taxon>Polyporales</taxon>
        <taxon>Polyporaceae</taxon>
        <taxon>Ganoderma</taxon>
    </lineage>
</organism>
<name>A0A5K1JYU5_9APHY</name>
<dbReference type="InterPro" id="IPR008906">
    <property type="entry name" value="HATC_C_dom"/>
</dbReference>
<proteinExistence type="predicted"/>
<evidence type="ECO:0000313" key="3">
    <source>
        <dbReference type="EMBL" id="VWO98079.1"/>
    </source>
</evidence>
<evidence type="ECO:0000259" key="2">
    <source>
        <dbReference type="Pfam" id="PF05699"/>
    </source>
</evidence>
<accession>A0A5K1JYU5</accession>
<feature type="region of interest" description="Disordered" evidence="1">
    <location>
        <begin position="165"/>
        <end position="205"/>
    </location>
</feature>
<evidence type="ECO:0000256" key="1">
    <source>
        <dbReference type="SAM" id="MobiDB-lite"/>
    </source>
</evidence>
<protein>
    <recommendedName>
        <fullName evidence="2">HAT C-terminal dimerisation domain-containing protein</fullName>
    </recommendedName>
</protein>
<sequence length="301" mass="33928">MEPGNNLRAHELEPEAWKALVQLQDILKIQNLRTPPTATCCFPHHSFHPQVFKSVTLSFSRAKVPNLARVIPVMDHVEETLTGVMHGTKYDNAICVACRLAKKVLNNYYSLTDALATYRIAMVMHPRYKLEYFEKLKWTCEWQDTARELVEAEYANCYTGRFNPSESGSGSGSGNSRKSSPAPRTPQTVATNDEDSSSSSSESDHRDLFDLLDNWDGVNPDSGISDKLEHYLATPIDTTGDVIRWWKDRRSIYPNLSHMAIDYLVIPGSWSMLGLIKGEDARKVAEMDDIEGDDDIELEQG</sequence>
<reference evidence="3" key="1">
    <citation type="submission" date="2019-10" db="EMBL/GenBank/DDBJ databases">
        <authorList>
            <person name="Nor Muhammad N."/>
        </authorList>
    </citation>
    <scope>NUCLEOTIDE SEQUENCE</scope>
</reference>
<dbReference type="EMBL" id="LR726711">
    <property type="protein sequence ID" value="VWO98079.1"/>
    <property type="molecule type" value="Genomic_DNA"/>
</dbReference>
<dbReference type="SUPFAM" id="SSF53098">
    <property type="entry name" value="Ribonuclease H-like"/>
    <property type="match status" value="1"/>
</dbReference>
<feature type="domain" description="HAT C-terminal dimerisation" evidence="2">
    <location>
        <begin position="228"/>
        <end position="269"/>
    </location>
</feature>
<dbReference type="PANTHER" id="PTHR23272:SF190">
    <property type="entry name" value="ZINC FINGER, BED-TYPE-RELATED"/>
    <property type="match status" value="1"/>
</dbReference>
<dbReference type="GO" id="GO:0046983">
    <property type="term" value="F:protein dimerization activity"/>
    <property type="evidence" value="ECO:0007669"/>
    <property type="project" value="InterPro"/>
</dbReference>